<evidence type="ECO:0000256" key="2">
    <source>
        <dbReference type="ARBA" id="ARBA00010271"/>
    </source>
</evidence>
<dbReference type="AlphaFoldDB" id="A0A8J4G1P8"/>
<organism evidence="6 7">
    <name type="scientific">Volvox reticuliferus</name>
    <dbReference type="NCBI Taxonomy" id="1737510"/>
    <lineage>
        <taxon>Eukaryota</taxon>
        <taxon>Viridiplantae</taxon>
        <taxon>Chlorophyta</taxon>
        <taxon>core chlorophytes</taxon>
        <taxon>Chlorophyceae</taxon>
        <taxon>CS clade</taxon>
        <taxon>Chlamydomonadales</taxon>
        <taxon>Volvocaceae</taxon>
        <taxon>Volvox</taxon>
    </lineage>
</organism>
<reference evidence="6" key="1">
    <citation type="journal article" date="2021" name="Proc. Natl. Acad. Sci. U.S.A.">
        <title>Three genomes in the algal genus Volvox reveal the fate of a haploid sex-determining region after a transition to homothallism.</title>
        <authorList>
            <person name="Yamamoto K."/>
            <person name="Hamaji T."/>
            <person name="Kawai-Toyooka H."/>
            <person name="Matsuzaki R."/>
            <person name="Takahashi F."/>
            <person name="Nishimura Y."/>
            <person name="Kawachi M."/>
            <person name="Noguchi H."/>
            <person name="Minakuchi Y."/>
            <person name="Umen J.G."/>
            <person name="Toyoda A."/>
            <person name="Nozaki H."/>
        </authorList>
    </citation>
    <scope>NUCLEOTIDE SEQUENCE</scope>
    <source>
        <strain evidence="6">NIES-3785</strain>
    </source>
</reference>
<sequence length="652" mass="73549">MARQILAILLIYLLRTAADNVVCDNQTTIAGQLATSQRRRNRKHCIVAPPQEYVAPKVELKTRQAQKAPGVCSEACYRVATCNEEVGGRCDCPKHLSGWDCSRNATASRLAAYSQAPVLEARSPMACLNNCTMRGHCVLGACICSRGNFTSDCSMSLGPDGKPQLLAGTGYKPRKKRPRIYVYDIPHKYSSWHNPTRLDRSLHWVFWERLIGSGALVENGDDADWYWLPIKLRSTVDGYRLLEVLRYIRTEWPWYDRLQGHRHFVIHTGDTGRGEVASDVRDISANLTWLHHWGLVDDWDTSGWKAAHRPGKDVVVPIYFGARQGLGVVAMSGLHPRAPRWRRTRTLLFAGRICGDHSKPSPHKPWPHCETNRSSGYSQGVRQMVHFYHHNRTGYRIVTGDARYPVDLLNYNWCLAPSGGGHGHRQVLASLVGCLPLIISDSVMQPFEPEMDWDLFGLRVRHEDIPRLHELLAAFSEEDLERKRAALRCAAQHMVFSTIGGALMQEDGRWDAFEFILEILRMQQTYPGLDPKKYAASDAQFRAFLNCGDDDGMAAYGEKLRKTQETWYSPTELPLPPNAADAVIAAERGWNGITIEQFREMLAKYDVQRDPKREVSPLPLCSNSLFDWRGARCRVSRPTLVNFAPGGAACEG</sequence>
<dbReference type="PANTHER" id="PTHR11062:SF376">
    <property type="entry name" value="EXOSTOSIN FAMILY PROTEIN"/>
    <property type="match status" value="1"/>
</dbReference>
<dbReference type="InterPro" id="IPR004263">
    <property type="entry name" value="Exostosin"/>
</dbReference>
<evidence type="ECO:0000313" key="7">
    <source>
        <dbReference type="Proteomes" id="UP000722791"/>
    </source>
</evidence>
<comment type="caution">
    <text evidence="6">The sequence shown here is derived from an EMBL/GenBank/DDBJ whole genome shotgun (WGS) entry which is preliminary data.</text>
</comment>
<dbReference type="GO" id="GO:0016757">
    <property type="term" value="F:glycosyltransferase activity"/>
    <property type="evidence" value="ECO:0007669"/>
    <property type="project" value="InterPro"/>
</dbReference>
<dbReference type="EMBL" id="BNCQ01000005">
    <property type="protein sequence ID" value="GIL98166.1"/>
    <property type="molecule type" value="Genomic_DNA"/>
</dbReference>
<evidence type="ECO:0000256" key="1">
    <source>
        <dbReference type="ARBA" id="ARBA00004323"/>
    </source>
</evidence>
<feature type="domain" description="EGF-like" evidence="5">
    <location>
        <begin position="90"/>
        <end position="101"/>
    </location>
</feature>
<evidence type="ECO:0000259" key="5">
    <source>
        <dbReference type="PROSITE" id="PS00022"/>
    </source>
</evidence>
<feature type="signal peptide" evidence="4">
    <location>
        <begin position="1"/>
        <end position="18"/>
    </location>
</feature>
<accession>A0A8J4G1P8</accession>
<dbReference type="PANTHER" id="PTHR11062">
    <property type="entry name" value="EXOSTOSIN HEPARAN SULFATE GLYCOSYLTRANSFERASE -RELATED"/>
    <property type="match status" value="1"/>
</dbReference>
<dbReference type="InterPro" id="IPR040911">
    <property type="entry name" value="Exostosin_GT47"/>
</dbReference>
<protein>
    <recommendedName>
        <fullName evidence="5">EGF-like domain-containing protein</fullName>
    </recommendedName>
</protein>
<dbReference type="Proteomes" id="UP000722791">
    <property type="component" value="Unassembled WGS sequence"/>
</dbReference>
<evidence type="ECO:0000256" key="4">
    <source>
        <dbReference type="SAM" id="SignalP"/>
    </source>
</evidence>
<comment type="subcellular location">
    <subcellularLocation>
        <location evidence="1">Golgi apparatus membrane</location>
        <topology evidence="1">Single-pass type II membrane protein</topology>
    </subcellularLocation>
</comment>
<keyword evidence="3" id="KW-0333">Golgi apparatus</keyword>
<gene>
    <name evidence="6" type="ORF">Vretimale_3596</name>
</gene>
<feature type="non-terminal residue" evidence="6">
    <location>
        <position position="1"/>
    </location>
</feature>
<evidence type="ECO:0000256" key="3">
    <source>
        <dbReference type="ARBA" id="ARBA00023034"/>
    </source>
</evidence>
<dbReference type="GO" id="GO:0000139">
    <property type="term" value="C:Golgi membrane"/>
    <property type="evidence" value="ECO:0007669"/>
    <property type="project" value="UniProtKB-SubCell"/>
</dbReference>
<dbReference type="Pfam" id="PF03016">
    <property type="entry name" value="Exostosin_GT47"/>
    <property type="match status" value="1"/>
</dbReference>
<proteinExistence type="inferred from homology"/>
<name>A0A8J4G1P8_9CHLO</name>
<feature type="chain" id="PRO_5035291559" description="EGF-like domain-containing protein" evidence="4">
    <location>
        <begin position="19"/>
        <end position="652"/>
    </location>
</feature>
<comment type="similarity">
    <text evidence="2">Belongs to the glycosyltransferase 47 family.</text>
</comment>
<evidence type="ECO:0000313" key="6">
    <source>
        <dbReference type="EMBL" id="GIL98166.1"/>
    </source>
</evidence>
<dbReference type="PROSITE" id="PS00022">
    <property type="entry name" value="EGF_1"/>
    <property type="match status" value="1"/>
</dbReference>
<keyword evidence="4" id="KW-0732">Signal</keyword>
<dbReference type="InterPro" id="IPR000742">
    <property type="entry name" value="EGF"/>
</dbReference>